<dbReference type="InterPro" id="IPR027417">
    <property type="entry name" value="P-loop_NTPase"/>
</dbReference>
<dbReference type="PROSITE" id="PS00211">
    <property type="entry name" value="ABC_TRANSPORTER_1"/>
    <property type="match status" value="1"/>
</dbReference>
<evidence type="ECO:0000256" key="4">
    <source>
        <dbReference type="ARBA" id="ARBA00022519"/>
    </source>
</evidence>
<dbReference type="Pfam" id="PF08402">
    <property type="entry name" value="TOBE_2"/>
    <property type="match status" value="1"/>
</dbReference>
<feature type="domain" description="ABC transporter" evidence="7">
    <location>
        <begin position="3"/>
        <end position="233"/>
    </location>
</feature>
<gene>
    <name evidence="8" type="ORF">HFO42_23920</name>
</gene>
<evidence type="ECO:0000256" key="1">
    <source>
        <dbReference type="ARBA" id="ARBA00004417"/>
    </source>
</evidence>
<evidence type="ECO:0000256" key="6">
    <source>
        <dbReference type="ARBA" id="ARBA00022840"/>
    </source>
</evidence>
<comment type="caution">
    <text evidence="8">The sequence shown here is derived from an EMBL/GenBank/DDBJ whole genome shotgun (WGS) entry which is preliminary data.</text>
</comment>
<dbReference type="Proteomes" id="UP000825699">
    <property type="component" value="Unassembled WGS sequence"/>
</dbReference>
<dbReference type="GO" id="GO:0055052">
    <property type="term" value="C:ATP-binding cassette (ABC) transporter complex, substrate-binding subunit-containing"/>
    <property type="evidence" value="ECO:0007669"/>
    <property type="project" value="TreeGrafter"/>
</dbReference>
<keyword evidence="4" id="KW-0472">Membrane</keyword>
<evidence type="ECO:0000313" key="9">
    <source>
        <dbReference type="Proteomes" id="UP000825699"/>
    </source>
</evidence>
<dbReference type="EMBL" id="JAAXEP010000013">
    <property type="protein sequence ID" value="MBY5631123.1"/>
    <property type="molecule type" value="Genomic_DNA"/>
</dbReference>
<dbReference type="Gene3D" id="3.40.50.300">
    <property type="entry name" value="P-loop containing nucleotide triphosphate hydrolases"/>
    <property type="match status" value="1"/>
</dbReference>
<dbReference type="GO" id="GO:0005524">
    <property type="term" value="F:ATP binding"/>
    <property type="evidence" value="ECO:0007669"/>
    <property type="project" value="UniProtKB-KW"/>
</dbReference>
<dbReference type="InterPro" id="IPR003439">
    <property type="entry name" value="ABC_transporter-like_ATP-bd"/>
</dbReference>
<comment type="subcellular location">
    <subcellularLocation>
        <location evidence="1">Cell inner membrane</location>
        <topology evidence="1">Peripheral membrane protein</topology>
    </subcellularLocation>
</comment>
<name>A0AAJ1ABZ1_RHILE</name>
<dbReference type="FunFam" id="3.40.50.300:FF:000042">
    <property type="entry name" value="Maltose/maltodextrin ABC transporter, ATP-binding protein"/>
    <property type="match status" value="1"/>
</dbReference>
<keyword evidence="6 8" id="KW-0067">ATP-binding</keyword>
<reference evidence="8" key="1">
    <citation type="submission" date="2020-04" db="EMBL/GenBank/DDBJ databases">
        <title>Global-level population genomics supports evidence of horizontal gene transfer on evolution of Rhizobia in Lentils.</title>
        <authorList>
            <person name="Gai Y."/>
            <person name="Cook D."/>
            <person name="Riely B."/>
        </authorList>
    </citation>
    <scope>NUCLEOTIDE SEQUENCE</scope>
    <source>
        <strain evidence="8">Derici101B</strain>
    </source>
</reference>
<dbReference type="InterPro" id="IPR047641">
    <property type="entry name" value="ABC_transpr_MalK/UgpC-like"/>
</dbReference>
<keyword evidence="4" id="KW-0997">Cell inner membrane</keyword>
<keyword evidence="3" id="KW-0813">Transport</keyword>
<dbReference type="InterPro" id="IPR017871">
    <property type="entry name" value="ABC_transporter-like_CS"/>
</dbReference>
<protein>
    <submittedName>
        <fullName evidence="8">ABC transporter ATP-binding protein</fullName>
    </submittedName>
</protein>
<dbReference type="InterPro" id="IPR012340">
    <property type="entry name" value="NA-bd_OB-fold"/>
</dbReference>
<keyword evidence="4" id="KW-1003">Cell membrane</keyword>
<dbReference type="SUPFAM" id="SSF50331">
    <property type="entry name" value="MOP-like"/>
    <property type="match status" value="1"/>
</dbReference>
<dbReference type="InterPro" id="IPR013611">
    <property type="entry name" value="Transp-assoc_OB_typ2"/>
</dbReference>
<dbReference type="AlphaFoldDB" id="A0AAJ1ABZ1"/>
<dbReference type="Gene3D" id="2.40.50.100">
    <property type="match status" value="1"/>
</dbReference>
<evidence type="ECO:0000256" key="5">
    <source>
        <dbReference type="ARBA" id="ARBA00022741"/>
    </source>
</evidence>
<organism evidence="8 9">
    <name type="scientific">Rhizobium leguminosarum</name>
    <dbReference type="NCBI Taxonomy" id="384"/>
    <lineage>
        <taxon>Bacteria</taxon>
        <taxon>Pseudomonadati</taxon>
        <taxon>Pseudomonadota</taxon>
        <taxon>Alphaproteobacteria</taxon>
        <taxon>Hyphomicrobiales</taxon>
        <taxon>Rhizobiaceae</taxon>
        <taxon>Rhizobium/Agrobacterium group</taxon>
        <taxon>Rhizobium</taxon>
    </lineage>
</organism>
<dbReference type="PANTHER" id="PTHR43875:SF1">
    <property type="entry name" value="OSMOPROTECTIVE COMPOUNDS UPTAKE ATP-BINDING PROTEIN GGTA"/>
    <property type="match status" value="1"/>
</dbReference>
<evidence type="ECO:0000256" key="2">
    <source>
        <dbReference type="ARBA" id="ARBA00005417"/>
    </source>
</evidence>
<dbReference type="PROSITE" id="PS50893">
    <property type="entry name" value="ABC_TRANSPORTER_2"/>
    <property type="match status" value="1"/>
</dbReference>
<evidence type="ECO:0000256" key="3">
    <source>
        <dbReference type="ARBA" id="ARBA00022448"/>
    </source>
</evidence>
<keyword evidence="5" id="KW-0547">Nucleotide-binding</keyword>
<proteinExistence type="inferred from homology"/>
<dbReference type="RefSeq" id="WP_222261633.1">
    <property type="nucleotide sequence ID" value="NZ_JAAXEB010000012.1"/>
</dbReference>
<dbReference type="PANTHER" id="PTHR43875">
    <property type="entry name" value="MALTODEXTRIN IMPORT ATP-BINDING PROTEIN MSMX"/>
    <property type="match status" value="1"/>
</dbReference>
<comment type="similarity">
    <text evidence="2">Belongs to the ABC transporter superfamily.</text>
</comment>
<sequence length="352" mass="38508">MRILLDNFSKSFGSTKVIENMRLEVRNGEMLALLGPSGCGKSTTLFAVCGIHRPTGGRILFGDRDVTDLPSQARNVGVVFQSYALYPHMTVTENIGFPLKVKGMPVAEIRKEVDRIAALVQIGNLMGRRPAELSGGQQQRVALARALIRKPDVLLLDEPLANLDAKLRLEMRSEIRRLQRETGITAILVTHDQVEAMSMCDRIAIMKEGEIVQIATPAEMYNDPKTAFVAGFLGNPPITFLRGVVDKGAFTIPQSEIRVPLPNTVGAAEGTKLMLGVRPEHFTPAGDIAVPGKVTFAETQGRENLYDVALAGGPLLRSIQPVRSDIRIGDDVRWAIDSRGIFVFDENGRRLG</sequence>
<evidence type="ECO:0000259" key="7">
    <source>
        <dbReference type="PROSITE" id="PS50893"/>
    </source>
</evidence>
<dbReference type="Pfam" id="PF00005">
    <property type="entry name" value="ABC_tran"/>
    <property type="match status" value="1"/>
</dbReference>
<dbReference type="GO" id="GO:0140359">
    <property type="term" value="F:ABC-type transporter activity"/>
    <property type="evidence" value="ECO:0007669"/>
    <property type="project" value="UniProtKB-ARBA"/>
</dbReference>
<dbReference type="GO" id="GO:0016887">
    <property type="term" value="F:ATP hydrolysis activity"/>
    <property type="evidence" value="ECO:0007669"/>
    <property type="project" value="InterPro"/>
</dbReference>
<dbReference type="SUPFAM" id="SSF52540">
    <property type="entry name" value="P-loop containing nucleoside triphosphate hydrolases"/>
    <property type="match status" value="1"/>
</dbReference>
<evidence type="ECO:0000313" key="8">
    <source>
        <dbReference type="EMBL" id="MBY5631123.1"/>
    </source>
</evidence>
<dbReference type="Gene3D" id="2.40.50.140">
    <property type="entry name" value="Nucleic acid-binding proteins"/>
    <property type="match status" value="1"/>
</dbReference>
<dbReference type="InterPro" id="IPR003593">
    <property type="entry name" value="AAA+_ATPase"/>
</dbReference>
<dbReference type="InterPro" id="IPR008995">
    <property type="entry name" value="Mo/tungstate-bd_C_term_dom"/>
</dbReference>
<dbReference type="SMART" id="SM00382">
    <property type="entry name" value="AAA"/>
    <property type="match status" value="1"/>
</dbReference>
<accession>A0AAJ1ABZ1</accession>